<name>A0A6J7WRH9_9CAUD</name>
<gene>
    <name evidence="1" type="ORF">UFOVP229_68</name>
</gene>
<evidence type="ECO:0000313" key="1">
    <source>
        <dbReference type="EMBL" id="CAB5219408.1"/>
    </source>
</evidence>
<protein>
    <submittedName>
        <fullName evidence="1">Uncharacterized protein</fullName>
    </submittedName>
</protein>
<dbReference type="EMBL" id="LR798271">
    <property type="protein sequence ID" value="CAB5219408.1"/>
    <property type="molecule type" value="Genomic_DNA"/>
</dbReference>
<reference evidence="1" key="1">
    <citation type="submission" date="2020-05" db="EMBL/GenBank/DDBJ databases">
        <authorList>
            <person name="Chiriac C."/>
            <person name="Salcher M."/>
            <person name="Ghai R."/>
            <person name="Kavagutti S V."/>
        </authorList>
    </citation>
    <scope>NUCLEOTIDE SEQUENCE</scope>
</reference>
<sequence length="81" mass="9418">MDFDGQHFFNTIITLCGALGGWILKTIWDAIKEIKRDVKELNREVNQDFVRKDDFRDAVKRIEDMLGKIFDKLDGKADKGD</sequence>
<proteinExistence type="predicted"/>
<accession>A0A6J7WRH9</accession>
<organism evidence="1">
    <name type="scientific">uncultured Caudovirales phage</name>
    <dbReference type="NCBI Taxonomy" id="2100421"/>
    <lineage>
        <taxon>Viruses</taxon>
        <taxon>Duplodnaviria</taxon>
        <taxon>Heunggongvirae</taxon>
        <taxon>Uroviricota</taxon>
        <taxon>Caudoviricetes</taxon>
        <taxon>Peduoviridae</taxon>
        <taxon>Maltschvirus</taxon>
        <taxon>Maltschvirus maltsch</taxon>
    </lineage>
</organism>